<gene>
    <name evidence="3" type="ORF">J2T04_003572</name>
</gene>
<feature type="signal peptide" evidence="2">
    <location>
        <begin position="1"/>
        <end position="18"/>
    </location>
</feature>
<organism evidence="3 4">
    <name type="scientific">Chryseobacterium lathyri</name>
    <dbReference type="NCBI Taxonomy" id="395933"/>
    <lineage>
        <taxon>Bacteria</taxon>
        <taxon>Pseudomonadati</taxon>
        <taxon>Bacteroidota</taxon>
        <taxon>Flavobacteriia</taxon>
        <taxon>Flavobacteriales</taxon>
        <taxon>Weeksellaceae</taxon>
        <taxon>Chryseobacterium group</taxon>
        <taxon>Chryseobacterium</taxon>
    </lineage>
</organism>
<comment type="caution">
    <text evidence="3">The sequence shown here is derived from an EMBL/GenBank/DDBJ whole genome shotgun (WGS) entry which is preliminary data.</text>
</comment>
<proteinExistence type="predicted"/>
<dbReference type="EMBL" id="JAUSRL010000007">
    <property type="protein sequence ID" value="MDP9961660.1"/>
    <property type="molecule type" value="Genomic_DNA"/>
</dbReference>
<feature type="region of interest" description="Disordered" evidence="1">
    <location>
        <begin position="26"/>
        <end position="45"/>
    </location>
</feature>
<dbReference type="Proteomes" id="UP001235513">
    <property type="component" value="Unassembled WGS sequence"/>
</dbReference>
<evidence type="ECO:0000313" key="4">
    <source>
        <dbReference type="Proteomes" id="UP001235513"/>
    </source>
</evidence>
<accession>A0ABT9STC3</accession>
<evidence type="ECO:0000256" key="1">
    <source>
        <dbReference type="SAM" id="MobiDB-lite"/>
    </source>
</evidence>
<evidence type="ECO:0000313" key="3">
    <source>
        <dbReference type="EMBL" id="MDP9961660.1"/>
    </source>
</evidence>
<keyword evidence="4" id="KW-1185">Reference proteome</keyword>
<keyword evidence="2" id="KW-0732">Signal</keyword>
<dbReference type="RefSeq" id="WP_306845920.1">
    <property type="nucleotide sequence ID" value="NZ_JAUSRL010000007.1"/>
</dbReference>
<feature type="chain" id="PRO_5047099961" evidence="2">
    <location>
        <begin position="19"/>
        <end position="118"/>
    </location>
</feature>
<feature type="compositionally biased region" description="Basic and acidic residues" evidence="1">
    <location>
        <begin position="26"/>
        <end position="42"/>
    </location>
</feature>
<sequence length="118" mass="13543">MKKFLSALVIIVSTMTFAQQTEKDGKCDLPKDYQEPKPEKRLQSSLKRVNATINDLRKHIAVENDCNKEDVVFLRISEQLGNGMYSVCVKGQEMKYKRMGSVFMKNSENPFDAFNSNK</sequence>
<evidence type="ECO:0000256" key="2">
    <source>
        <dbReference type="SAM" id="SignalP"/>
    </source>
</evidence>
<name>A0ABT9STC3_9FLAO</name>
<protein>
    <submittedName>
        <fullName evidence="3">Uncharacterized protein</fullName>
    </submittedName>
</protein>
<reference evidence="3 4" key="1">
    <citation type="submission" date="2023-07" db="EMBL/GenBank/DDBJ databases">
        <title>Sorghum-associated microbial communities from plants grown in Nebraska, USA.</title>
        <authorList>
            <person name="Schachtman D."/>
        </authorList>
    </citation>
    <scope>NUCLEOTIDE SEQUENCE [LARGE SCALE GENOMIC DNA]</scope>
    <source>
        <strain evidence="3 4">CC351</strain>
    </source>
</reference>